<evidence type="ECO:0000313" key="2">
    <source>
        <dbReference type="EMBL" id="KAE8075717.1"/>
    </source>
</evidence>
<organism evidence="2 3">
    <name type="scientific">Carpinus fangiana</name>
    <dbReference type="NCBI Taxonomy" id="176857"/>
    <lineage>
        <taxon>Eukaryota</taxon>
        <taxon>Viridiplantae</taxon>
        <taxon>Streptophyta</taxon>
        <taxon>Embryophyta</taxon>
        <taxon>Tracheophyta</taxon>
        <taxon>Spermatophyta</taxon>
        <taxon>Magnoliopsida</taxon>
        <taxon>eudicotyledons</taxon>
        <taxon>Gunneridae</taxon>
        <taxon>Pentapetalae</taxon>
        <taxon>rosids</taxon>
        <taxon>fabids</taxon>
        <taxon>Fagales</taxon>
        <taxon>Betulaceae</taxon>
        <taxon>Carpinus</taxon>
    </lineage>
</organism>
<gene>
    <name evidence="2" type="ORF">FH972_014410</name>
</gene>
<dbReference type="Proteomes" id="UP000327013">
    <property type="component" value="Chromosome 6"/>
</dbReference>
<keyword evidence="3" id="KW-1185">Reference proteome</keyword>
<proteinExistence type="predicted"/>
<name>A0A5N6RCW3_9ROSI</name>
<feature type="transmembrane region" description="Helical" evidence="1">
    <location>
        <begin position="26"/>
        <end position="47"/>
    </location>
</feature>
<dbReference type="PANTHER" id="PTHR35420:SF1">
    <property type="entry name" value="OS09G0480532 PROTEIN"/>
    <property type="match status" value="1"/>
</dbReference>
<reference evidence="2 3" key="1">
    <citation type="submission" date="2019-06" db="EMBL/GenBank/DDBJ databases">
        <title>A chromosomal-level reference genome of Carpinus fangiana (Coryloideae, Betulaceae).</title>
        <authorList>
            <person name="Yang X."/>
            <person name="Wang Z."/>
            <person name="Zhang L."/>
            <person name="Hao G."/>
            <person name="Liu J."/>
            <person name="Yang Y."/>
        </authorList>
    </citation>
    <scope>NUCLEOTIDE SEQUENCE [LARGE SCALE GENOMIC DNA]</scope>
    <source>
        <strain evidence="2">Cfa_2016G</strain>
        <tissue evidence="2">Leaf</tissue>
    </source>
</reference>
<accession>A0A5N6RCW3</accession>
<dbReference type="PANTHER" id="PTHR35420">
    <property type="entry name" value="OS02G0198500 PROTEIN"/>
    <property type="match status" value="1"/>
</dbReference>
<sequence length="136" mass="13789">MARDFGPLVGAHVDDPGIALESSCGLLLLGMIIMSLSIISMLIFACGDDNSGKRHKKIGDAASRCSDIECITLESSGGLLLLGIIIMSLSIISMLIFACGDDNSGKPHKSQSKNGGPGPISGGCNTVCSNCGGSGC</sequence>
<dbReference type="AlphaFoldDB" id="A0A5N6RCW3"/>
<keyword evidence="1" id="KW-0812">Transmembrane</keyword>
<feature type="transmembrane region" description="Helical" evidence="1">
    <location>
        <begin position="79"/>
        <end position="98"/>
    </location>
</feature>
<keyword evidence="1" id="KW-0472">Membrane</keyword>
<protein>
    <submittedName>
        <fullName evidence="2">Uncharacterized protein</fullName>
    </submittedName>
</protein>
<keyword evidence="1" id="KW-1133">Transmembrane helix</keyword>
<dbReference type="EMBL" id="CM017326">
    <property type="protein sequence ID" value="KAE8075717.1"/>
    <property type="molecule type" value="Genomic_DNA"/>
</dbReference>
<evidence type="ECO:0000256" key="1">
    <source>
        <dbReference type="SAM" id="Phobius"/>
    </source>
</evidence>
<evidence type="ECO:0000313" key="3">
    <source>
        <dbReference type="Proteomes" id="UP000327013"/>
    </source>
</evidence>